<dbReference type="GO" id="GO:0003677">
    <property type="term" value="F:DNA binding"/>
    <property type="evidence" value="ECO:0007669"/>
    <property type="project" value="UniProtKB-KW"/>
</dbReference>
<evidence type="ECO:0000256" key="1">
    <source>
        <dbReference type="ARBA" id="ARBA00023125"/>
    </source>
</evidence>
<accession>A0A7W7KSR9</accession>
<dbReference type="GO" id="GO:0003700">
    <property type="term" value="F:DNA-binding transcription factor activity"/>
    <property type="evidence" value="ECO:0007669"/>
    <property type="project" value="TreeGrafter"/>
</dbReference>
<dbReference type="Proteomes" id="UP000566995">
    <property type="component" value="Unassembled WGS sequence"/>
</dbReference>
<dbReference type="InterPro" id="IPR010982">
    <property type="entry name" value="Lambda_DNA-bd_dom_sf"/>
</dbReference>
<organism evidence="3 4">
    <name type="scientific">Pseudomonas nitroreducens</name>
    <dbReference type="NCBI Taxonomy" id="46680"/>
    <lineage>
        <taxon>Bacteria</taxon>
        <taxon>Pseudomonadati</taxon>
        <taxon>Pseudomonadota</taxon>
        <taxon>Gammaproteobacteria</taxon>
        <taxon>Pseudomonadales</taxon>
        <taxon>Pseudomonadaceae</taxon>
        <taxon>Pseudomonas</taxon>
    </lineage>
</organism>
<protein>
    <submittedName>
        <fullName evidence="3">Transcriptional regulator with XRE-family HTH domain</fullName>
    </submittedName>
</protein>
<dbReference type="InterPro" id="IPR001387">
    <property type="entry name" value="Cro/C1-type_HTH"/>
</dbReference>
<dbReference type="Gene3D" id="1.10.260.40">
    <property type="entry name" value="lambda repressor-like DNA-binding domains"/>
    <property type="match status" value="1"/>
</dbReference>
<dbReference type="PROSITE" id="PS50943">
    <property type="entry name" value="HTH_CROC1"/>
    <property type="match status" value="1"/>
</dbReference>
<dbReference type="InterPro" id="IPR050807">
    <property type="entry name" value="TransReg_Diox_bact_type"/>
</dbReference>
<dbReference type="AlphaFoldDB" id="A0A7W7KSR9"/>
<sequence length="120" mass="13236">MLDTDQKAVAESIGRAIARQRVRCEMTQEQVAEQLGVGNEAVSRIERGVVMPTVLRLLELAAIFDCEAAELLSEASLRTTDQASRLAQLLSGLKDHDRQLVVGIVEQLSERLRSQKAAKH</sequence>
<name>A0A7W7KSR9_PSENT</name>
<dbReference type="SMART" id="SM00530">
    <property type="entry name" value="HTH_XRE"/>
    <property type="match status" value="1"/>
</dbReference>
<feature type="domain" description="HTH cro/C1-type" evidence="2">
    <location>
        <begin position="17"/>
        <end position="71"/>
    </location>
</feature>
<evidence type="ECO:0000313" key="3">
    <source>
        <dbReference type="EMBL" id="MBB4868274.1"/>
    </source>
</evidence>
<dbReference type="PANTHER" id="PTHR46797">
    <property type="entry name" value="HTH-TYPE TRANSCRIPTIONAL REGULATOR"/>
    <property type="match status" value="1"/>
</dbReference>
<dbReference type="SUPFAM" id="SSF47413">
    <property type="entry name" value="lambda repressor-like DNA-binding domains"/>
    <property type="match status" value="1"/>
</dbReference>
<evidence type="ECO:0000313" key="4">
    <source>
        <dbReference type="Proteomes" id="UP000566995"/>
    </source>
</evidence>
<keyword evidence="1" id="KW-0238">DNA-binding</keyword>
<comment type="caution">
    <text evidence="3">The sequence shown here is derived from an EMBL/GenBank/DDBJ whole genome shotgun (WGS) entry which is preliminary data.</text>
</comment>
<dbReference type="PANTHER" id="PTHR46797:SF1">
    <property type="entry name" value="METHYLPHOSPHONATE SYNTHASE"/>
    <property type="match status" value="1"/>
</dbReference>
<dbReference type="GO" id="GO:0005829">
    <property type="term" value="C:cytosol"/>
    <property type="evidence" value="ECO:0007669"/>
    <property type="project" value="TreeGrafter"/>
</dbReference>
<dbReference type="EMBL" id="JACHLI010000074">
    <property type="protein sequence ID" value="MBB4868274.1"/>
    <property type="molecule type" value="Genomic_DNA"/>
</dbReference>
<proteinExistence type="predicted"/>
<dbReference type="CDD" id="cd00093">
    <property type="entry name" value="HTH_XRE"/>
    <property type="match status" value="1"/>
</dbReference>
<dbReference type="RefSeq" id="WP_184598967.1">
    <property type="nucleotide sequence ID" value="NZ_JACHLI010000074.1"/>
</dbReference>
<dbReference type="Pfam" id="PF01381">
    <property type="entry name" value="HTH_3"/>
    <property type="match status" value="1"/>
</dbReference>
<gene>
    <name evidence="3" type="ORF">HNP46_007197</name>
</gene>
<evidence type="ECO:0000259" key="2">
    <source>
        <dbReference type="PROSITE" id="PS50943"/>
    </source>
</evidence>
<reference evidence="3 4" key="1">
    <citation type="submission" date="2020-08" db="EMBL/GenBank/DDBJ databases">
        <title>Functional genomics of gut bacteria from endangered species of beetles.</title>
        <authorList>
            <person name="Carlos-Shanley C."/>
        </authorList>
    </citation>
    <scope>NUCLEOTIDE SEQUENCE [LARGE SCALE GENOMIC DNA]</scope>
    <source>
        <strain evidence="3 4">S00179</strain>
    </source>
</reference>